<dbReference type="PANTHER" id="PTHR12645">
    <property type="entry name" value="ALR/ERV"/>
    <property type="match status" value="1"/>
</dbReference>
<dbReference type="InterPro" id="IPR017905">
    <property type="entry name" value="ERV/ALR_sulphydryl_oxidase"/>
</dbReference>
<dbReference type="PANTHER" id="PTHR12645:SF0">
    <property type="entry name" value="FAD-LINKED SULFHYDRYL OXIDASE ALR"/>
    <property type="match status" value="1"/>
</dbReference>
<evidence type="ECO:0000256" key="3">
    <source>
        <dbReference type="ARBA" id="ARBA00022630"/>
    </source>
</evidence>
<keyword evidence="3 8" id="KW-0285">Flavoprotein</keyword>
<dbReference type="PROSITE" id="PS51324">
    <property type="entry name" value="ERV_ALR"/>
    <property type="match status" value="1"/>
</dbReference>
<dbReference type="Proteomes" id="UP000094801">
    <property type="component" value="Unassembled WGS sequence"/>
</dbReference>
<dbReference type="OrthoDB" id="17199at2759"/>
<name>A0A1E4T4R3_9ASCO</name>
<dbReference type="Gene3D" id="1.20.120.310">
    <property type="entry name" value="ERV/ALR sulfhydryl oxidase domain"/>
    <property type="match status" value="1"/>
</dbReference>
<dbReference type="STRING" id="983967.A0A1E4T4R3"/>
<keyword evidence="4 8" id="KW-0274">FAD</keyword>
<dbReference type="GO" id="GO:0005758">
    <property type="term" value="C:mitochondrial intermembrane space"/>
    <property type="evidence" value="ECO:0007669"/>
    <property type="project" value="UniProtKB-SubCell"/>
</dbReference>
<proteinExistence type="predicted"/>
<comment type="subcellular location">
    <subcellularLocation>
        <location evidence="2">Mitochondrion intermembrane space</location>
    </subcellularLocation>
</comment>
<dbReference type="FunFam" id="1.20.120.310:FF:000003">
    <property type="entry name" value="Sulfhydryl oxidase"/>
    <property type="match status" value="1"/>
</dbReference>
<evidence type="ECO:0000256" key="4">
    <source>
        <dbReference type="ARBA" id="ARBA00022827"/>
    </source>
</evidence>
<gene>
    <name evidence="11" type="ORF">CANARDRAFT_27153</name>
</gene>
<keyword evidence="7" id="KW-1015">Disulfide bond</keyword>
<evidence type="ECO:0000256" key="9">
    <source>
        <dbReference type="SAM" id="MobiDB-lite"/>
    </source>
</evidence>
<dbReference type="Pfam" id="PF04777">
    <property type="entry name" value="Evr1_Alr"/>
    <property type="match status" value="1"/>
</dbReference>
<feature type="domain" description="ERV/ALR sulfhydryl oxidase" evidence="10">
    <location>
        <begin position="99"/>
        <end position="199"/>
    </location>
</feature>
<dbReference type="AlphaFoldDB" id="A0A1E4T4R3"/>
<comment type="cofactor">
    <cofactor evidence="1 8">
        <name>FAD</name>
        <dbReference type="ChEBI" id="CHEBI:57692"/>
    </cofactor>
</comment>
<evidence type="ECO:0000256" key="6">
    <source>
        <dbReference type="ARBA" id="ARBA00023128"/>
    </source>
</evidence>
<dbReference type="EC" id="1.8.3.2" evidence="8"/>
<evidence type="ECO:0000256" key="7">
    <source>
        <dbReference type="ARBA" id="ARBA00023157"/>
    </source>
</evidence>
<reference evidence="12" key="1">
    <citation type="submission" date="2016-04" db="EMBL/GenBank/DDBJ databases">
        <title>Comparative genomics of biotechnologically important yeasts.</title>
        <authorList>
            <consortium name="DOE Joint Genome Institute"/>
            <person name="Riley R."/>
            <person name="Haridas S."/>
            <person name="Wolfe K.H."/>
            <person name="Lopes M.R."/>
            <person name="Hittinger C.T."/>
            <person name="Goker M."/>
            <person name="Salamov A."/>
            <person name="Wisecaver J."/>
            <person name="Long T.M."/>
            <person name="Aerts A.L."/>
            <person name="Barry K."/>
            <person name="Choi C."/>
            <person name="Clum A."/>
            <person name="Coughlan A.Y."/>
            <person name="Deshpande S."/>
            <person name="Douglass A.P."/>
            <person name="Hanson S.J."/>
            <person name="Klenk H.-P."/>
            <person name="Labutti K."/>
            <person name="Lapidus A."/>
            <person name="Lindquist E."/>
            <person name="Lipzen A."/>
            <person name="Meier-Kolthoff J.P."/>
            <person name="Ohm R.A."/>
            <person name="Otillar R.P."/>
            <person name="Pangilinan J."/>
            <person name="Peng Y."/>
            <person name="Rokas A."/>
            <person name="Rosa C.A."/>
            <person name="Scheuner C."/>
            <person name="Sibirny A.A."/>
            <person name="Slot J.C."/>
            <person name="Stielow J.B."/>
            <person name="Sun H."/>
            <person name="Kurtzman C.P."/>
            <person name="Blackwell M."/>
            <person name="Grigoriev I.V."/>
            <person name="Jeffries T.W."/>
        </authorList>
    </citation>
    <scope>NUCLEOTIDE SEQUENCE [LARGE SCALE GENOMIC DNA]</scope>
    <source>
        <strain evidence="12">NRRL YB-2248</strain>
    </source>
</reference>
<dbReference type="InterPro" id="IPR039799">
    <property type="entry name" value="ALR/ERV"/>
</dbReference>
<feature type="region of interest" description="Disordered" evidence="9">
    <location>
        <begin position="1"/>
        <end position="31"/>
    </location>
</feature>
<dbReference type="EMBL" id="KV453849">
    <property type="protein sequence ID" value="ODV86750.1"/>
    <property type="molecule type" value="Genomic_DNA"/>
</dbReference>
<evidence type="ECO:0000256" key="1">
    <source>
        <dbReference type="ARBA" id="ARBA00001974"/>
    </source>
</evidence>
<dbReference type="GO" id="GO:0016971">
    <property type="term" value="F:flavin-dependent sulfhydryl oxidase activity"/>
    <property type="evidence" value="ECO:0007669"/>
    <property type="project" value="InterPro"/>
</dbReference>
<evidence type="ECO:0000256" key="2">
    <source>
        <dbReference type="ARBA" id="ARBA00004569"/>
    </source>
</evidence>
<dbReference type="InterPro" id="IPR036774">
    <property type="entry name" value="ERV/ALR_sulphydryl_oxid_sf"/>
</dbReference>
<accession>A0A1E4T4R3</accession>
<evidence type="ECO:0000259" key="10">
    <source>
        <dbReference type="PROSITE" id="PS51324"/>
    </source>
</evidence>
<dbReference type="GO" id="GO:0050660">
    <property type="term" value="F:flavin adenine dinucleotide binding"/>
    <property type="evidence" value="ECO:0007669"/>
    <property type="project" value="TreeGrafter"/>
</dbReference>
<evidence type="ECO:0000256" key="5">
    <source>
        <dbReference type="ARBA" id="ARBA00023002"/>
    </source>
</evidence>
<organism evidence="11 12">
    <name type="scientific">[Candida] arabinofermentans NRRL YB-2248</name>
    <dbReference type="NCBI Taxonomy" id="983967"/>
    <lineage>
        <taxon>Eukaryota</taxon>
        <taxon>Fungi</taxon>
        <taxon>Dikarya</taxon>
        <taxon>Ascomycota</taxon>
        <taxon>Saccharomycotina</taxon>
        <taxon>Pichiomycetes</taxon>
        <taxon>Pichiales</taxon>
        <taxon>Pichiaceae</taxon>
        <taxon>Ogataea</taxon>
        <taxon>Ogataea/Candida clade</taxon>
    </lineage>
</organism>
<keyword evidence="6" id="KW-0496">Mitochondrion</keyword>
<protein>
    <recommendedName>
        <fullName evidence="8">Sulfhydryl oxidase</fullName>
        <ecNumber evidence="8">1.8.3.2</ecNumber>
    </recommendedName>
</protein>
<evidence type="ECO:0000313" key="12">
    <source>
        <dbReference type="Proteomes" id="UP000094801"/>
    </source>
</evidence>
<evidence type="ECO:0000256" key="8">
    <source>
        <dbReference type="RuleBase" id="RU371123"/>
    </source>
</evidence>
<dbReference type="SUPFAM" id="SSF69000">
    <property type="entry name" value="FAD-dependent thiol oxidase"/>
    <property type="match status" value="1"/>
</dbReference>
<dbReference type="Gene3D" id="4.10.320.60">
    <property type="match status" value="1"/>
</dbReference>
<sequence>MSEEASKSSKTQPSLDTPPTPAGMPKFGASGKKIIYDEDGKPCRSCNSLLDFKSATHFNKGGASNSNASSKVPPGLTGVAGVAASSNTTSEGDSGSLECPPDVNELGRATWTFLHSVAATYPKEATLVQQQEMTTFISIFSKIYPCWFCAKDFQEHVKKNQVKVKTQEEFGRWLCDAHNEVNVKLGKPKFDCNLWKERWKDGWKDGRCD</sequence>
<feature type="compositionally biased region" description="Polar residues" evidence="9">
    <location>
        <begin position="84"/>
        <end position="93"/>
    </location>
</feature>
<evidence type="ECO:0000313" key="11">
    <source>
        <dbReference type="EMBL" id="ODV86750.1"/>
    </source>
</evidence>
<keyword evidence="12" id="KW-1185">Reference proteome</keyword>
<keyword evidence="5 8" id="KW-0560">Oxidoreductase</keyword>
<comment type="catalytic activity">
    <reaction evidence="8">
        <text>2 R'C(R)SH + O2 = R'C(R)S-S(R)CR' + H2O2</text>
        <dbReference type="Rhea" id="RHEA:17357"/>
        <dbReference type="ChEBI" id="CHEBI:15379"/>
        <dbReference type="ChEBI" id="CHEBI:16240"/>
        <dbReference type="ChEBI" id="CHEBI:16520"/>
        <dbReference type="ChEBI" id="CHEBI:17412"/>
        <dbReference type="EC" id="1.8.3.2"/>
    </reaction>
</comment>
<feature type="region of interest" description="Disordered" evidence="9">
    <location>
        <begin position="79"/>
        <end position="98"/>
    </location>
</feature>